<dbReference type="RefSeq" id="WP_013216897.1">
    <property type="nucleotide sequence ID" value="NC_014313.1"/>
</dbReference>
<reference evidence="4" key="1">
    <citation type="journal article" date="2011" name="J. Bacteriol.">
        <title>Genome sequences of eight morphologically diverse alphaproteobacteria.</title>
        <authorList>
            <consortium name="US DOE Joint Genome Institute"/>
            <person name="Brown P.J."/>
            <person name="Kysela D.T."/>
            <person name="Buechlein A."/>
            <person name="Hemmerich C."/>
            <person name="Brun Y.V."/>
        </authorList>
    </citation>
    <scope>NUCLEOTIDE SEQUENCE [LARGE SCALE GENOMIC DNA]</scope>
    <source>
        <strain evidence="4">ATCC 51888 / DSM 1869 / NCIB 11706 / TK 0415</strain>
    </source>
</reference>
<dbReference type="EMBL" id="CP002083">
    <property type="protein sequence ID" value="ADJ24738.1"/>
    <property type="molecule type" value="Genomic_DNA"/>
</dbReference>
<dbReference type="InterPro" id="IPR010621">
    <property type="entry name" value="DUF1214"/>
</dbReference>
<dbReference type="OrthoDB" id="9777345at2"/>
<dbReference type="PANTHER" id="PTHR36509">
    <property type="entry name" value="BLL3101 PROTEIN"/>
    <property type="match status" value="1"/>
</dbReference>
<dbReference type="Gene3D" id="2.60.120.600">
    <property type="entry name" value="Domain of unknown function DUF1214, C-terminal domain"/>
    <property type="match status" value="1"/>
</dbReference>
<evidence type="ECO:0000259" key="1">
    <source>
        <dbReference type="Pfam" id="PF06742"/>
    </source>
</evidence>
<evidence type="ECO:0008006" key="5">
    <source>
        <dbReference type="Google" id="ProtNLM"/>
    </source>
</evidence>
<feature type="domain" description="DUF1214" evidence="1">
    <location>
        <begin position="254"/>
        <end position="337"/>
    </location>
</feature>
<dbReference type="STRING" id="582899.Hden_2943"/>
<accession>D8JV84</accession>
<name>D8JV84_HYPDA</name>
<feature type="domain" description="DUF1254" evidence="2">
    <location>
        <begin position="68"/>
        <end position="122"/>
    </location>
</feature>
<dbReference type="InterPro" id="IPR037050">
    <property type="entry name" value="DUF1254_sf"/>
</dbReference>
<dbReference type="InterPro" id="IPR037049">
    <property type="entry name" value="DUF1214_C_sf"/>
</dbReference>
<dbReference type="KEGG" id="hdn:Hden_2943"/>
<dbReference type="SUPFAM" id="SSF160935">
    <property type="entry name" value="VPA0735-like"/>
    <property type="match status" value="1"/>
</dbReference>
<evidence type="ECO:0000259" key="2">
    <source>
        <dbReference type="Pfam" id="PF06863"/>
    </source>
</evidence>
<sequence length="369" mass="39959" precursor="true">MASNSQNWTIAATAVCAALAVTGAVRQVSAEEGLSTSSKEVPVTVDNFPRAESDVYMANAIKDGDFGKLKHNREPTPIDKQTVIRMNRDTLYSFGVFDLDAGPVTIAMPDAGKRFMTLQVINEDHYVPAVYYGPGAHTLTRENVGTRYMTVGIRTLIDPNDAEDVKEVHALQDAIKVEQKSAGTFDVPNWDQASQKKIRDALLVLSQFTGGFKNAFGTKSEVDPVRHLIATAAGWGGNPDKDATYLSFVPAKNDGTMVYKLDVKDVPVDGFWSVTVYNAEGYLQKNEYNAYSLNNITASKAADGSIEIQFGGCDGKTINCLPIMPGWNYTVRLYRPQTSILDGSWKFPEAQLAGTASSATGASSGEGKN</sequence>
<dbReference type="AlphaFoldDB" id="D8JV84"/>
<protein>
    <recommendedName>
        <fullName evidence="5">Carboxylesterase</fullName>
    </recommendedName>
</protein>
<evidence type="ECO:0000313" key="3">
    <source>
        <dbReference type="EMBL" id="ADJ24738.1"/>
    </source>
</evidence>
<dbReference type="Proteomes" id="UP000002033">
    <property type="component" value="Chromosome"/>
</dbReference>
<gene>
    <name evidence="3" type="ordered locus">Hden_2943</name>
</gene>
<proteinExistence type="predicted"/>
<dbReference type="Pfam" id="PF06742">
    <property type="entry name" value="DUF1214"/>
    <property type="match status" value="1"/>
</dbReference>
<dbReference type="InterPro" id="IPR010679">
    <property type="entry name" value="DUF1254"/>
</dbReference>
<dbReference type="Gene3D" id="2.60.40.1610">
    <property type="entry name" value="Domain of unknown function DUF1254"/>
    <property type="match status" value="1"/>
</dbReference>
<keyword evidence="4" id="KW-1185">Reference proteome</keyword>
<dbReference type="PANTHER" id="PTHR36509:SF2">
    <property type="entry name" value="BLL3101 PROTEIN"/>
    <property type="match status" value="1"/>
</dbReference>
<dbReference type="eggNOG" id="COG5361">
    <property type="taxonomic scope" value="Bacteria"/>
</dbReference>
<evidence type="ECO:0000313" key="4">
    <source>
        <dbReference type="Proteomes" id="UP000002033"/>
    </source>
</evidence>
<dbReference type="Pfam" id="PF06863">
    <property type="entry name" value="DUF1254"/>
    <property type="match status" value="1"/>
</dbReference>
<organism evidence="3 4">
    <name type="scientific">Hyphomicrobium denitrificans (strain ATCC 51888 / DSM 1869 / NCIMB 11706 / TK 0415)</name>
    <dbReference type="NCBI Taxonomy" id="582899"/>
    <lineage>
        <taxon>Bacteria</taxon>
        <taxon>Pseudomonadati</taxon>
        <taxon>Pseudomonadota</taxon>
        <taxon>Alphaproteobacteria</taxon>
        <taxon>Hyphomicrobiales</taxon>
        <taxon>Hyphomicrobiaceae</taxon>
        <taxon>Hyphomicrobium</taxon>
    </lineage>
</organism>
<dbReference type="HOGENOM" id="CLU_057994_1_0_5"/>